<dbReference type="AlphaFoldDB" id="A0AAN8YCD6"/>
<accession>A0AAN8YCD6</accession>
<name>A0AAN8YCD6_SOLBU</name>
<proteinExistence type="predicted"/>
<sequence length="207" mass="22829">MPDTFFLLKRTGRNSWSTGTAPPPPPGQKAKPHTRKSDKESGKSGLGIGAIAGILLGVLLLLGVTIVLLSRRKRSSPSSHFLEEDKFSRRQPFTPLASQELSSSVRANMQEEFRAAEKHLQTSSSMSLKRLNEKEMKNDPPSDDLKSFNDKEFANPIKQSSSVKVDHYPLADLQNATGNFASSRLLGEGSIGRVYMAKYPDDKVRLT</sequence>
<evidence type="ECO:0000256" key="2">
    <source>
        <dbReference type="SAM" id="Phobius"/>
    </source>
</evidence>
<keyword evidence="4" id="KW-1185">Reference proteome</keyword>
<keyword evidence="2" id="KW-0472">Membrane</keyword>
<comment type="caution">
    <text evidence="3">The sequence shown here is derived from an EMBL/GenBank/DDBJ whole genome shotgun (WGS) entry which is preliminary data.</text>
</comment>
<evidence type="ECO:0000313" key="4">
    <source>
        <dbReference type="Proteomes" id="UP001371456"/>
    </source>
</evidence>
<evidence type="ECO:0000313" key="3">
    <source>
        <dbReference type="EMBL" id="KAK6787347.1"/>
    </source>
</evidence>
<organism evidence="3 4">
    <name type="scientific">Solanum bulbocastanum</name>
    <name type="common">Wild potato</name>
    <dbReference type="NCBI Taxonomy" id="147425"/>
    <lineage>
        <taxon>Eukaryota</taxon>
        <taxon>Viridiplantae</taxon>
        <taxon>Streptophyta</taxon>
        <taxon>Embryophyta</taxon>
        <taxon>Tracheophyta</taxon>
        <taxon>Spermatophyta</taxon>
        <taxon>Magnoliopsida</taxon>
        <taxon>eudicotyledons</taxon>
        <taxon>Gunneridae</taxon>
        <taxon>Pentapetalae</taxon>
        <taxon>asterids</taxon>
        <taxon>lamiids</taxon>
        <taxon>Solanales</taxon>
        <taxon>Solanaceae</taxon>
        <taxon>Solanoideae</taxon>
        <taxon>Solaneae</taxon>
        <taxon>Solanum</taxon>
    </lineage>
</organism>
<gene>
    <name evidence="3" type="ORF">RDI58_015872</name>
</gene>
<dbReference type="Gene3D" id="3.30.200.20">
    <property type="entry name" value="Phosphorylase Kinase, domain 1"/>
    <property type="match status" value="1"/>
</dbReference>
<keyword evidence="2" id="KW-0812">Transmembrane</keyword>
<feature type="transmembrane region" description="Helical" evidence="2">
    <location>
        <begin position="46"/>
        <end position="69"/>
    </location>
</feature>
<keyword evidence="2" id="KW-1133">Transmembrane helix</keyword>
<feature type="region of interest" description="Disordered" evidence="1">
    <location>
        <begin position="10"/>
        <end position="43"/>
    </location>
</feature>
<reference evidence="3 4" key="1">
    <citation type="submission" date="2024-02" db="EMBL/GenBank/DDBJ databases">
        <title>de novo genome assembly of Solanum bulbocastanum strain 11H21.</title>
        <authorList>
            <person name="Hosaka A.J."/>
        </authorList>
    </citation>
    <scope>NUCLEOTIDE SEQUENCE [LARGE SCALE GENOMIC DNA]</scope>
    <source>
        <tissue evidence="3">Young leaves</tissue>
    </source>
</reference>
<dbReference type="Proteomes" id="UP001371456">
    <property type="component" value="Unassembled WGS sequence"/>
</dbReference>
<dbReference type="EMBL" id="JBANQN010000006">
    <property type="protein sequence ID" value="KAK6787347.1"/>
    <property type="molecule type" value="Genomic_DNA"/>
</dbReference>
<evidence type="ECO:0000256" key="1">
    <source>
        <dbReference type="SAM" id="MobiDB-lite"/>
    </source>
</evidence>
<protein>
    <submittedName>
        <fullName evidence="3">Uncharacterized protein</fullName>
    </submittedName>
</protein>